<organism evidence="8 9">
    <name type="scientific">Patiria miniata</name>
    <name type="common">Bat star</name>
    <name type="synonym">Asterina miniata</name>
    <dbReference type="NCBI Taxonomy" id="46514"/>
    <lineage>
        <taxon>Eukaryota</taxon>
        <taxon>Metazoa</taxon>
        <taxon>Echinodermata</taxon>
        <taxon>Eleutherozoa</taxon>
        <taxon>Asterozoa</taxon>
        <taxon>Asteroidea</taxon>
        <taxon>Valvatacea</taxon>
        <taxon>Valvatida</taxon>
        <taxon>Asterinidae</taxon>
        <taxon>Patiria</taxon>
    </lineage>
</organism>
<keyword evidence="4" id="KW-0862">Zinc</keyword>
<reference evidence="8" key="1">
    <citation type="submission" date="2022-11" db="UniProtKB">
        <authorList>
            <consortium name="EnsemblMetazoa"/>
        </authorList>
    </citation>
    <scope>IDENTIFICATION</scope>
</reference>
<dbReference type="SMART" id="SM00355">
    <property type="entry name" value="ZnF_C2H2"/>
    <property type="match status" value="4"/>
</dbReference>
<keyword evidence="9" id="KW-1185">Reference proteome</keyword>
<evidence type="ECO:0000256" key="3">
    <source>
        <dbReference type="ARBA" id="ARBA00022771"/>
    </source>
</evidence>
<evidence type="ECO:0000256" key="1">
    <source>
        <dbReference type="ARBA" id="ARBA00022723"/>
    </source>
</evidence>
<dbReference type="InterPro" id="IPR036236">
    <property type="entry name" value="Znf_C2H2_sf"/>
</dbReference>
<feature type="region of interest" description="Disordered" evidence="6">
    <location>
        <begin position="488"/>
        <end position="520"/>
    </location>
</feature>
<feature type="region of interest" description="Disordered" evidence="6">
    <location>
        <begin position="563"/>
        <end position="669"/>
    </location>
</feature>
<evidence type="ECO:0000313" key="9">
    <source>
        <dbReference type="Proteomes" id="UP000887568"/>
    </source>
</evidence>
<proteinExistence type="predicted"/>
<evidence type="ECO:0000256" key="2">
    <source>
        <dbReference type="ARBA" id="ARBA00022737"/>
    </source>
</evidence>
<dbReference type="GO" id="GO:0000977">
    <property type="term" value="F:RNA polymerase II transcription regulatory region sequence-specific DNA binding"/>
    <property type="evidence" value="ECO:0007669"/>
    <property type="project" value="TreeGrafter"/>
</dbReference>
<dbReference type="GO" id="GO:0005634">
    <property type="term" value="C:nucleus"/>
    <property type="evidence" value="ECO:0007669"/>
    <property type="project" value="TreeGrafter"/>
</dbReference>
<evidence type="ECO:0000256" key="4">
    <source>
        <dbReference type="ARBA" id="ARBA00022833"/>
    </source>
</evidence>
<evidence type="ECO:0000256" key="5">
    <source>
        <dbReference type="PROSITE-ProRule" id="PRU00042"/>
    </source>
</evidence>
<feature type="compositionally biased region" description="Polar residues" evidence="6">
    <location>
        <begin position="369"/>
        <end position="390"/>
    </location>
</feature>
<dbReference type="Gene3D" id="3.30.160.60">
    <property type="entry name" value="Classic Zinc Finger"/>
    <property type="match status" value="2"/>
</dbReference>
<feature type="region of interest" description="Disordered" evidence="6">
    <location>
        <begin position="719"/>
        <end position="761"/>
    </location>
</feature>
<protein>
    <recommendedName>
        <fullName evidence="7">C2H2-type domain-containing protein</fullName>
    </recommendedName>
</protein>
<feature type="domain" description="C2H2-type" evidence="7">
    <location>
        <begin position="412"/>
        <end position="439"/>
    </location>
</feature>
<evidence type="ECO:0000259" key="7">
    <source>
        <dbReference type="PROSITE" id="PS50157"/>
    </source>
</evidence>
<feature type="compositionally biased region" description="Polar residues" evidence="6">
    <location>
        <begin position="209"/>
        <end position="226"/>
    </location>
</feature>
<feature type="compositionally biased region" description="Polar residues" evidence="6">
    <location>
        <begin position="735"/>
        <end position="747"/>
    </location>
</feature>
<feature type="compositionally biased region" description="Pro residues" evidence="6">
    <location>
        <begin position="721"/>
        <end position="733"/>
    </location>
</feature>
<keyword evidence="2" id="KW-0677">Repeat</keyword>
<feature type="region of interest" description="Disordered" evidence="6">
    <location>
        <begin position="165"/>
        <end position="239"/>
    </location>
</feature>
<keyword evidence="3 5" id="KW-0863">Zinc-finger</keyword>
<dbReference type="SUPFAM" id="SSF57667">
    <property type="entry name" value="beta-beta-alpha zinc fingers"/>
    <property type="match status" value="2"/>
</dbReference>
<dbReference type="GO" id="GO:0008270">
    <property type="term" value="F:zinc ion binding"/>
    <property type="evidence" value="ECO:0007669"/>
    <property type="project" value="UniProtKB-KW"/>
</dbReference>
<evidence type="ECO:0000256" key="6">
    <source>
        <dbReference type="SAM" id="MobiDB-lite"/>
    </source>
</evidence>
<feature type="compositionally biased region" description="Basic and acidic residues" evidence="6">
    <location>
        <begin position="227"/>
        <end position="238"/>
    </location>
</feature>
<dbReference type="EnsemblMetazoa" id="XM_038207612.1">
    <property type="protein sequence ID" value="XP_038063540.1"/>
    <property type="gene ID" value="LOC119734237"/>
</dbReference>
<feature type="region of interest" description="Disordered" evidence="6">
    <location>
        <begin position="358"/>
        <end position="391"/>
    </location>
</feature>
<dbReference type="RefSeq" id="XP_038063540.1">
    <property type="nucleotide sequence ID" value="XM_038207612.1"/>
</dbReference>
<name>A0A914AHR3_PATMI</name>
<dbReference type="PROSITE" id="PS00028">
    <property type="entry name" value="ZINC_FINGER_C2H2_1"/>
    <property type="match status" value="3"/>
</dbReference>
<evidence type="ECO:0000313" key="8">
    <source>
        <dbReference type="EnsemblMetazoa" id="XP_038063540.1"/>
    </source>
</evidence>
<dbReference type="PROSITE" id="PS50157">
    <property type="entry name" value="ZINC_FINGER_C2H2_2"/>
    <property type="match status" value="2"/>
</dbReference>
<dbReference type="GeneID" id="119734237"/>
<dbReference type="PANTHER" id="PTHR24379:SF127">
    <property type="entry name" value="BLOODY FINGERS-RELATED"/>
    <property type="match status" value="1"/>
</dbReference>
<dbReference type="Proteomes" id="UP000887568">
    <property type="component" value="Unplaced"/>
</dbReference>
<dbReference type="PANTHER" id="PTHR24379">
    <property type="entry name" value="KRAB AND ZINC FINGER DOMAIN-CONTAINING"/>
    <property type="match status" value="1"/>
</dbReference>
<accession>A0A914AHR3</accession>
<feature type="region of interest" description="Disordered" evidence="6">
    <location>
        <begin position="685"/>
        <end position="705"/>
    </location>
</feature>
<keyword evidence="1" id="KW-0479">Metal-binding</keyword>
<dbReference type="InterPro" id="IPR013087">
    <property type="entry name" value="Znf_C2H2_type"/>
</dbReference>
<feature type="domain" description="C2H2-type" evidence="7">
    <location>
        <begin position="91"/>
        <end position="118"/>
    </location>
</feature>
<sequence>MESTDDGLELTRVLSAENINKQREQQPTLQNTETTPFGCVSRGKHFETVQNLKEHPCPVPVSNSECTPDTVMEQHNLNLGKFLKMNSKKPFVCQLCSKAFKSRRESTGHFLVHIGARFSTCSRCGDLFFKVGLLSKYEIRALGKPIKKDVCSGCSRALSKGTRVNDKERREDTCLPQEEASAVADRLPSVAQHPTDNGNEQVEGDSVTPAAQQDSVRTNTNSPSDQAQHDDGNDKTVVDEDTLLRSTIVKQEVEQEEMDPVRIPISFSPLQCSKIKQEVMCDDENTEDVESSSNLMQQDKETVGVDMIEDAASSSLVQPTHDDDNLCIRGLLVCSCGEQFKASSALDRHRSLDCRLKSQSETNQHHGRGNTSTEADLFHNGTTKNGNSEVDCQPRTVPEHTVVCTTNVRKLFVCNPCGRQFTRVYYLMRHRCAHNLLRHRRPSPKLWPCSFCKDVFYLKRDLLSHKLEHLKSPLKGNDSFAPLHESLDNLSAPEQDGHRKIKPKPRLVGAVGGTNNTNGPVPESTTPCGFVWKGFRCKLCKQEFPDLESFNQHALLCQNANAKKVGGSVKKRTSKLKSKGKYAKGKKHISTKKEATKVSKHRRSRCHRSSKARKGCTAQKIAETVNASSSKGIKHASPRSIAPKSTAPKPNAPLPILPKPDGDPLPQGISIQTIAGLSIDSQSISNQPISHQAPGSQPSTQRPVHISSQPFVTQSISLRPLPCPPTRSYPAPQPANISTQASPSQTFGLGPNAPRSSHIPTSLSSTQLYVSQSISQSTASRSVVPQSTLVSTRTIPCQIINPRTTTRQSSHISTSHASPIAAQTHVSQSIPSRPIHCRLASPQSIAPWSKALQSIASRSIAPRSIAPQPTHISKQAVAAWPVVPQSISLQPVSYQPVNPIPTLSQPLRISFQSSSAGPISYQAINPRAIAPSSLQTSARTVLPQSVISQPISLQLVPAKLLPPKRQQHRLLPVSIRKNAQGVQGQDP</sequence>
<dbReference type="GO" id="GO:0000981">
    <property type="term" value="F:DNA-binding transcription factor activity, RNA polymerase II-specific"/>
    <property type="evidence" value="ECO:0007669"/>
    <property type="project" value="TreeGrafter"/>
</dbReference>
<feature type="compositionally biased region" description="Basic residues" evidence="6">
    <location>
        <begin position="598"/>
        <end position="614"/>
    </location>
</feature>
<feature type="compositionally biased region" description="Basic residues" evidence="6">
    <location>
        <begin position="569"/>
        <end position="590"/>
    </location>
</feature>
<dbReference type="AlphaFoldDB" id="A0A914AHR3"/>